<dbReference type="Gene3D" id="3.40.50.850">
    <property type="entry name" value="Isochorismatase-like"/>
    <property type="match status" value="1"/>
</dbReference>
<dbReference type="OrthoDB" id="9785724at2"/>
<keyword evidence="2" id="KW-0378">Hydrolase</keyword>
<dbReference type="PANTHER" id="PTHR43540">
    <property type="entry name" value="PEROXYUREIDOACRYLATE/UREIDOACRYLATE AMIDOHYDROLASE-RELATED"/>
    <property type="match status" value="1"/>
</dbReference>
<evidence type="ECO:0000259" key="3">
    <source>
        <dbReference type="Pfam" id="PF00857"/>
    </source>
</evidence>
<organism evidence="4 5">
    <name type="scientific">Hornefia porci</name>
    <dbReference type="NCBI Taxonomy" id="2652292"/>
    <lineage>
        <taxon>Bacteria</taxon>
        <taxon>Bacillati</taxon>
        <taxon>Bacillota</taxon>
        <taxon>Clostridia</taxon>
        <taxon>Peptostreptococcales</taxon>
        <taxon>Anaerovoracaceae</taxon>
        <taxon>Hornefia</taxon>
    </lineage>
</organism>
<evidence type="ECO:0000313" key="4">
    <source>
        <dbReference type="EMBL" id="OLR56678.1"/>
    </source>
</evidence>
<dbReference type="STRING" id="1261640.BHK98_11740"/>
<comment type="caution">
    <text evidence="4">The sequence shown here is derived from an EMBL/GenBank/DDBJ whole genome shotgun (WGS) entry which is preliminary data.</text>
</comment>
<dbReference type="RefSeq" id="WP_075714483.1">
    <property type="nucleotide sequence ID" value="NZ_MJIE01000001.1"/>
</dbReference>
<dbReference type="InterPro" id="IPR050272">
    <property type="entry name" value="Isochorismatase-like_hydrls"/>
</dbReference>
<evidence type="ECO:0000256" key="1">
    <source>
        <dbReference type="ARBA" id="ARBA00006336"/>
    </source>
</evidence>
<dbReference type="CDD" id="cd00431">
    <property type="entry name" value="cysteine_hydrolases"/>
    <property type="match status" value="1"/>
</dbReference>
<feature type="domain" description="Isochorismatase-like" evidence="3">
    <location>
        <begin position="34"/>
        <end position="227"/>
    </location>
</feature>
<dbReference type="PANTHER" id="PTHR43540:SF1">
    <property type="entry name" value="ISOCHORISMATASE HYDROLASE"/>
    <property type="match status" value="1"/>
</dbReference>
<dbReference type="AlphaFoldDB" id="A0A1Q9JKD5"/>
<dbReference type="InterPro" id="IPR036380">
    <property type="entry name" value="Isochorismatase-like_sf"/>
</dbReference>
<evidence type="ECO:0000313" key="5">
    <source>
        <dbReference type="Proteomes" id="UP000187404"/>
    </source>
</evidence>
<dbReference type="Pfam" id="PF00857">
    <property type="entry name" value="Isochorismatase"/>
    <property type="match status" value="1"/>
</dbReference>
<protein>
    <submittedName>
        <fullName evidence="4">Isochorismatase</fullName>
    </submittedName>
</protein>
<keyword evidence="5" id="KW-1185">Reference proteome</keyword>
<sequence>MDNNKVLDEFVRNYYAQMAEGVYGTPISLDPEDTALILIDVQTCVTEEYFVEGFKAMGMDVEPLMPALDQLGENIGETLANIERVLNKCREKGIRPIHIKIESLLPDAADTGRLHKDAGMLYPPGTPGTDFCKEAMPLEGELVLKKTCSGSVVGTPIDRILRNLHIDKLIVVGFYTDQCVSTAIRDFRDLGYQVDMIEDAMNAMSKERHDKALQAIQNIYAGSETTEELLTRLEELK</sequence>
<dbReference type="SUPFAM" id="SSF52499">
    <property type="entry name" value="Isochorismatase-like hydrolases"/>
    <property type="match status" value="1"/>
</dbReference>
<comment type="similarity">
    <text evidence="1">Belongs to the isochorismatase family.</text>
</comment>
<proteinExistence type="inferred from homology"/>
<gene>
    <name evidence="4" type="ORF">BHK98_11740</name>
</gene>
<dbReference type="GO" id="GO:0016787">
    <property type="term" value="F:hydrolase activity"/>
    <property type="evidence" value="ECO:0007669"/>
    <property type="project" value="UniProtKB-KW"/>
</dbReference>
<dbReference type="Proteomes" id="UP000187404">
    <property type="component" value="Unassembled WGS sequence"/>
</dbReference>
<name>A0A1Q9JKD5_9FIRM</name>
<accession>A0A1Q9JKD5</accession>
<dbReference type="EMBL" id="MJIE01000001">
    <property type="protein sequence ID" value="OLR56678.1"/>
    <property type="molecule type" value="Genomic_DNA"/>
</dbReference>
<dbReference type="InterPro" id="IPR000868">
    <property type="entry name" value="Isochorismatase-like_dom"/>
</dbReference>
<reference evidence="4 5" key="1">
    <citation type="journal article" date="2016" name="Appl. Environ. Microbiol.">
        <title>Function and Phylogeny of Bacterial Butyryl Coenzyme A:Acetate Transferases and Their Diversity in the Proximal Colon of Swine.</title>
        <authorList>
            <person name="Trachsel J."/>
            <person name="Bayles D.O."/>
            <person name="Looft T."/>
            <person name="Levine U.Y."/>
            <person name="Allen H.K."/>
        </authorList>
    </citation>
    <scope>NUCLEOTIDE SEQUENCE [LARGE SCALE GENOMIC DNA]</scope>
    <source>
        <strain evidence="4 5">68-3-10</strain>
    </source>
</reference>
<evidence type="ECO:0000256" key="2">
    <source>
        <dbReference type="ARBA" id="ARBA00022801"/>
    </source>
</evidence>